<evidence type="ECO:0000256" key="1">
    <source>
        <dbReference type="SAM" id="SignalP"/>
    </source>
</evidence>
<sequence length="364" mass="39816">MLKRKMGFTVVALLLAIAVVLSGCNSKDKAPKDALQASLSTTSELDSYTFKGSLKFEDFDLNLAEMTEEDTTAMNMFKNAEVSWTGAYQKDPMLVEVTLKLELKGDLAINFSVPIIASEKKVWVKVPNIAMLPIPEELVGKFLELDLDRLSEEAGQEIPTIDPKQSQKFVQDLVDIVFKHLDEKDFLANVKAKDAGIPDDVDVKQVVQIHVEKSQIESLLSTIVEKIAPDVLDLIAGNKDYLDMTGLTKEDIDSAKDSLKDTNSSDISDGIDEMNKVLKKLDIESNIGIDKKDNPVYTDATIKAAFDTEGNAGSFAIKVVSQLGDLNKKVDFEYGEPDASDVIPFEEAFGELGGLLGGASIDDL</sequence>
<dbReference type="PROSITE" id="PS51257">
    <property type="entry name" value="PROKAR_LIPOPROTEIN"/>
    <property type="match status" value="1"/>
</dbReference>
<dbReference type="EMBL" id="JBHSNC010000028">
    <property type="protein sequence ID" value="MFC5529786.1"/>
    <property type="molecule type" value="Genomic_DNA"/>
</dbReference>
<comment type="caution">
    <text evidence="2">The sequence shown here is derived from an EMBL/GenBank/DDBJ whole genome shotgun (WGS) entry which is preliminary data.</text>
</comment>
<protein>
    <recommendedName>
        <fullName evidence="4">Lipoprotein</fullName>
    </recommendedName>
</protein>
<dbReference type="Proteomes" id="UP001596108">
    <property type="component" value="Unassembled WGS sequence"/>
</dbReference>
<gene>
    <name evidence="2" type="ORF">ACFPQ4_10050</name>
</gene>
<feature type="chain" id="PRO_5046517729" description="Lipoprotein" evidence="1">
    <location>
        <begin position="23"/>
        <end position="364"/>
    </location>
</feature>
<keyword evidence="3" id="KW-1185">Reference proteome</keyword>
<organism evidence="2 3">
    <name type="scientific">Cohnella yongneupensis</name>
    <dbReference type="NCBI Taxonomy" id="425006"/>
    <lineage>
        <taxon>Bacteria</taxon>
        <taxon>Bacillati</taxon>
        <taxon>Bacillota</taxon>
        <taxon>Bacilli</taxon>
        <taxon>Bacillales</taxon>
        <taxon>Paenibacillaceae</taxon>
        <taxon>Cohnella</taxon>
    </lineage>
</organism>
<feature type="signal peptide" evidence="1">
    <location>
        <begin position="1"/>
        <end position="22"/>
    </location>
</feature>
<proteinExistence type="predicted"/>
<name>A0ABW0QXR4_9BACL</name>
<evidence type="ECO:0008006" key="4">
    <source>
        <dbReference type="Google" id="ProtNLM"/>
    </source>
</evidence>
<reference evidence="3" key="1">
    <citation type="journal article" date="2019" name="Int. J. Syst. Evol. Microbiol.">
        <title>The Global Catalogue of Microorganisms (GCM) 10K type strain sequencing project: providing services to taxonomists for standard genome sequencing and annotation.</title>
        <authorList>
            <consortium name="The Broad Institute Genomics Platform"/>
            <consortium name="The Broad Institute Genome Sequencing Center for Infectious Disease"/>
            <person name="Wu L."/>
            <person name="Ma J."/>
        </authorList>
    </citation>
    <scope>NUCLEOTIDE SEQUENCE [LARGE SCALE GENOMIC DNA]</scope>
    <source>
        <strain evidence="3">CGMCC 1.18578</strain>
    </source>
</reference>
<accession>A0ABW0QXR4</accession>
<keyword evidence="1" id="KW-0732">Signal</keyword>
<evidence type="ECO:0000313" key="3">
    <source>
        <dbReference type="Proteomes" id="UP001596108"/>
    </source>
</evidence>
<dbReference type="RefSeq" id="WP_378111705.1">
    <property type="nucleotide sequence ID" value="NZ_JBHSNC010000028.1"/>
</dbReference>
<evidence type="ECO:0000313" key="2">
    <source>
        <dbReference type="EMBL" id="MFC5529786.1"/>
    </source>
</evidence>